<evidence type="ECO:0000313" key="4">
    <source>
        <dbReference type="Proteomes" id="UP000187085"/>
    </source>
</evidence>
<keyword evidence="4" id="KW-1185">Reference proteome</keyword>
<dbReference type="InterPro" id="IPR025597">
    <property type="entry name" value="DUF4345"/>
</dbReference>
<dbReference type="Pfam" id="PF14248">
    <property type="entry name" value="DUF4345"/>
    <property type="match status" value="1"/>
</dbReference>
<feature type="transmembrane region" description="Helical" evidence="2">
    <location>
        <begin position="107"/>
        <end position="126"/>
    </location>
</feature>
<evidence type="ECO:0000256" key="2">
    <source>
        <dbReference type="SAM" id="Phobius"/>
    </source>
</evidence>
<dbReference type="STRING" id="554083.BKD30_09680"/>
<comment type="caution">
    <text evidence="3">The sequence shown here is derived from an EMBL/GenBank/DDBJ whole genome shotgun (WGS) entry which is preliminary data.</text>
</comment>
<dbReference type="OrthoDB" id="4939119at2"/>
<protein>
    <recommendedName>
        <fullName evidence="5">DUF4345 domain-containing protein</fullName>
    </recommendedName>
</protein>
<feature type="transmembrane region" description="Helical" evidence="2">
    <location>
        <begin position="133"/>
        <end position="155"/>
    </location>
</feature>
<evidence type="ECO:0000256" key="1">
    <source>
        <dbReference type="SAM" id="MobiDB-lite"/>
    </source>
</evidence>
<sequence length="198" mass="21358">MSENQARPGPIEEPQGGAGPGAGERRGRDTRGRDTRGRDTRGRTPGDRTPGRAGENRPGSDWGTFRAVVIGVGVVLVVVGAWFLLAGTHGLPNAATGPFDPTLESQFRFFAAQQIGVGAAFIAIAVKFQWVTVLWLVCMMVFFGGVGRVISWAIVGATPHWLMIVLMILELAFPAALLVWHRWITKTVDLKRSLAAGR</sequence>
<gene>
    <name evidence="3" type="ORF">BKD30_09680</name>
</gene>
<keyword evidence="2" id="KW-0812">Transmembrane</keyword>
<evidence type="ECO:0008006" key="5">
    <source>
        <dbReference type="Google" id="ProtNLM"/>
    </source>
</evidence>
<keyword evidence="2" id="KW-0472">Membrane</keyword>
<keyword evidence="2" id="KW-1133">Transmembrane helix</keyword>
<organism evidence="3 4">
    <name type="scientific">Tersicoccus phoenicis</name>
    <dbReference type="NCBI Taxonomy" id="554083"/>
    <lineage>
        <taxon>Bacteria</taxon>
        <taxon>Bacillati</taxon>
        <taxon>Actinomycetota</taxon>
        <taxon>Actinomycetes</taxon>
        <taxon>Micrococcales</taxon>
        <taxon>Micrococcaceae</taxon>
        <taxon>Tersicoccus</taxon>
    </lineage>
</organism>
<dbReference type="EMBL" id="MRDE01000064">
    <property type="protein sequence ID" value="OMH24151.1"/>
    <property type="molecule type" value="Genomic_DNA"/>
</dbReference>
<reference evidence="3 4" key="1">
    <citation type="submission" date="2016-12" db="EMBL/GenBank/DDBJ databases">
        <title>Draft genome of Tersicoccus phoenicis 1P05MA.</title>
        <authorList>
            <person name="Nakajima Y."/>
            <person name="Yoshizawa S."/>
            <person name="Nakamura K."/>
            <person name="Ogura Y."/>
            <person name="Hayashi T."/>
            <person name="Kogure K."/>
        </authorList>
    </citation>
    <scope>NUCLEOTIDE SEQUENCE [LARGE SCALE GENOMIC DNA]</scope>
    <source>
        <strain evidence="3 4">1p05MA</strain>
    </source>
</reference>
<proteinExistence type="predicted"/>
<dbReference type="Proteomes" id="UP000187085">
    <property type="component" value="Unassembled WGS sequence"/>
</dbReference>
<dbReference type="RefSeq" id="WP_076704278.1">
    <property type="nucleotide sequence ID" value="NZ_MRDE01000064.1"/>
</dbReference>
<accession>A0A1R1L9J5</accession>
<name>A0A1R1L9J5_9MICC</name>
<feature type="region of interest" description="Disordered" evidence="1">
    <location>
        <begin position="1"/>
        <end position="59"/>
    </location>
</feature>
<feature type="transmembrane region" description="Helical" evidence="2">
    <location>
        <begin position="161"/>
        <end position="183"/>
    </location>
</feature>
<dbReference type="AlphaFoldDB" id="A0A1R1L9J5"/>
<evidence type="ECO:0000313" key="3">
    <source>
        <dbReference type="EMBL" id="OMH24151.1"/>
    </source>
</evidence>
<feature type="compositionally biased region" description="Basic and acidic residues" evidence="1">
    <location>
        <begin position="23"/>
        <end position="50"/>
    </location>
</feature>
<feature type="transmembrane region" description="Helical" evidence="2">
    <location>
        <begin position="67"/>
        <end position="87"/>
    </location>
</feature>